<evidence type="ECO:0000313" key="2">
    <source>
        <dbReference type="Proteomes" id="UP000541425"/>
    </source>
</evidence>
<dbReference type="AlphaFoldDB" id="A0A7W5UM74"/>
<dbReference type="EMBL" id="JACICA010000002">
    <property type="protein sequence ID" value="MBB3702257.1"/>
    <property type="molecule type" value="Genomic_DNA"/>
</dbReference>
<comment type="caution">
    <text evidence="1">The sequence shown here is derived from an EMBL/GenBank/DDBJ whole genome shotgun (WGS) entry which is preliminary data.</text>
</comment>
<name>A0A7W5UM74_9BACT</name>
<accession>A0A7W5UM74</accession>
<gene>
    <name evidence="1" type="ORF">FHS60_000710</name>
</gene>
<sequence length="145" mass="17246">MFTNFFIIFVGVRPFREYSWERVSDRSDRSDESEKDDEKQHIFVNRILNFSCSWLARNRAQVVAIEKNAAEKRPYNKAVSSHPYCVSRRNKETEKYNKETDGREWRKFSGNTLKMIGKREKSSDMCLVSVERANNLRENLCVTHR</sequence>
<dbReference type="RefSeq" id="WP_183694972.1">
    <property type="nucleotide sequence ID" value="NZ_JACICA010000002.1"/>
</dbReference>
<organism evidence="1 2">
    <name type="scientific">Alloprevotella rava</name>
    <dbReference type="NCBI Taxonomy" id="671218"/>
    <lineage>
        <taxon>Bacteria</taxon>
        <taxon>Pseudomonadati</taxon>
        <taxon>Bacteroidota</taxon>
        <taxon>Bacteroidia</taxon>
        <taxon>Bacteroidales</taxon>
        <taxon>Prevotellaceae</taxon>
        <taxon>Alloprevotella</taxon>
    </lineage>
</organism>
<evidence type="ECO:0000313" key="1">
    <source>
        <dbReference type="EMBL" id="MBB3702257.1"/>
    </source>
</evidence>
<dbReference type="Proteomes" id="UP000541425">
    <property type="component" value="Unassembled WGS sequence"/>
</dbReference>
<protein>
    <submittedName>
        <fullName evidence="1">Uncharacterized protein</fullName>
    </submittedName>
</protein>
<proteinExistence type="predicted"/>
<reference evidence="1 2" key="1">
    <citation type="submission" date="2020-08" db="EMBL/GenBank/DDBJ databases">
        <title>Genomic Encyclopedia of Type Strains, Phase IV (KMG-IV): sequencing the most valuable type-strain genomes for metagenomic binning, comparative biology and taxonomic classification.</title>
        <authorList>
            <person name="Goeker M."/>
        </authorList>
    </citation>
    <scope>NUCLEOTIDE SEQUENCE [LARGE SCALE GENOMIC DNA]</scope>
    <source>
        <strain evidence="1 2">DSM 22548</strain>
    </source>
</reference>